<evidence type="ECO:0000256" key="1">
    <source>
        <dbReference type="ARBA" id="ARBA00009952"/>
    </source>
</evidence>
<proteinExistence type="inferred from homology"/>
<evidence type="ECO:0000256" key="2">
    <source>
        <dbReference type="ARBA" id="ARBA00017657"/>
    </source>
</evidence>
<dbReference type="InterPro" id="IPR008560">
    <property type="entry name" value="DUF842_euk"/>
</dbReference>
<dbReference type="PANTHER" id="PTHR21096:SF0">
    <property type="entry name" value="PROTEIN FAM136A"/>
    <property type="match status" value="1"/>
</dbReference>
<evidence type="ECO:0000313" key="4">
    <source>
        <dbReference type="EMBL" id="KAG8440889.1"/>
    </source>
</evidence>
<organism evidence="4 5">
    <name type="scientific">Hymenochirus boettgeri</name>
    <name type="common">Congo dwarf clawed frog</name>
    <dbReference type="NCBI Taxonomy" id="247094"/>
    <lineage>
        <taxon>Eukaryota</taxon>
        <taxon>Metazoa</taxon>
        <taxon>Chordata</taxon>
        <taxon>Craniata</taxon>
        <taxon>Vertebrata</taxon>
        <taxon>Euteleostomi</taxon>
        <taxon>Amphibia</taxon>
        <taxon>Batrachia</taxon>
        <taxon>Anura</taxon>
        <taxon>Pipoidea</taxon>
        <taxon>Pipidae</taxon>
        <taxon>Pipinae</taxon>
        <taxon>Hymenochirus</taxon>
    </lineage>
</organism>
<comment type="similarity">
    <text evidence="1">Belongs to the FAM136 family.</text>
</comment>
<keyword evidence="5" id="KW-1185">Reference proteome</keyword>
<dbReference type="AlphaFoldDB" id="A0A8T2J6S3"/>
<protein>
    <recommendedName>
        <fullName evidence="2">Protein FAM136A</fullName>
    </recommendedName>
</protein>
<dbReference type="GO" id="GO:0005737">
    <property type="term" value="C:cytoplasm"/>
    <property type="evidence" value="ECO:0007669"/>
    <property type="project" value="TreeGrafter"/>
</dbReference>
<comment type="caution">
    <text evidence="4">The sequence shown here is derived from an EMBL/GenBank/DDBJ whole genome shotgun (WGS) entry which is preliminary data.</text>
</comment>
<dbReference type="EMBL" id="JAACNH010000006">
    <property type="protein sequence ID" value="KAG8440889.1"/>
    <property type="molecule type" value="Genomic_DNA"/>
</dbReference>
<dbReference type="OrthoDB" id="9975421at2759"/>
<gene>
    <name evidence="4" type="ORF">GDO86_006575</name>
</gene>
<reference evidence="4" key="1">
    <citation type="thesis" date="2020" institute="ProQuest LLC" country="789 East Eisenhower Parkway, Ann Arbor, MI, USA">
        <title>Comparative Genomics and Chromosome Evolution.</title>
        <authorList>
            <person name="Mudd A.B."/>
        </authorList>
    </citation>
    <scope>NUCLEOTIDE SEQUENCE</scope>
    <source>
        <strain evidence="4">Female2</strain>
        <tissue evidence="4">Blood</tissue>
    </source>
</reference>
<feature type="region of interest" description="Disordered" evidence="3">
    <location>
        <begin position="1"/>
        <end position="26"/>
    </location>
</feature>
<evidence type="ECO:0000313" key="5">
    <source>
        <dbReference type="Proteomes" id="UP000812440"/>
    </source>
</evidence>
<accession>A0A8T2J6S3</accession>
<sequence>MVAPSNGRSAKRGCVSPHSHPESAPLHFLPLPVSRGTCRTASAKVRGGARTSRDSCITRNTAIEQTEKKRSAPSLFQDRLSRCTMNCNDKAKDSFDSGSKEAQVKALLDSCVSKCAEEHMNLIPSMTRKMKDALLQADK</sequence>
<evidence type="ECO:0000256" key="3">
    <source>
        <dbReference type="SAM" id="MobiDB-lite"/>
    </source>
</evidence>
<dbReference type="Pfam" id="PF05811">
    <property type="entry name" value="DUF842"/>
    <property type="match status" value="1"/>
</dbReference>
<dbReference type="PANTHER" id="PTHR21096">
    <property type="entry name" value="PROTEIN FAM136A"/>
    <property type="match status" value="1"/>
</dbReference>
<dbReference type="Proteomes" id="UP000812440">
    <property type="component" value="Chromosome 3"/>
</dbReference>
<name>A0A8T2J6S3_9PIPI</name>